<dbReference type="eggNOG" id="KOG0134">
    <property type="taxonomic scope" value="Eukaryota"/>
</dbReference>
<dbReference type="InterPro" id="IPR001155">
    <property type="entry name" value="OxRdtase_FMN_N"/>
</dbReference>
<keyword evidence="3" id="KW-0288">FMN</keyword>
<comment type="cofactor">
    <cofactor evidence="1">
        <name>FMN</name>
        <dbReference type="ChEBI" id="CHEBI:58210"/>
    </cofactor>
</comment>
<gene>
    <name evidence="7" type="ORF">AMAG_13791</name>
</gene>
<dbReference type="AlphaFoldDB" id="A0A0L0T3Y2"/>
<evidence type="ECO:0000313" key="8">
    <source>
        <dbReference type="Proteomes" id="UP000054350"/>
    </source>
</evidence>
<dbReference type="EMBL" id="GG745360">
    <property type="protein sequence ID" value="KNE69431.1"/>
    <property type="molecule type" value="Genomic_DNA"/>
</dbReference>
<name>A0A0L0T3Y2_ALLM3</name>
<organism evidence="7 8">
    <name type="scientific">Allomyces macrogynus (strain ATCC 38327)</name>
    <name type="common">Allomyces javanicus var. macrogynus</name>
    <dbReference type="NCBI Taxonomy" id="578462"/>
    <lineage>
        <taxon>Eukaryota</taxon>
        <taxon>Fungi</taxon>
        <taxon>Fungi incertae sedis</taxon>
        <taxon>Blastocladiomycota</taxon>
        <taxon>Blastocladiomycetes</taxon>
        <taxon>Blastocladiales</taxon>
        <taxon>Blastocladiaceae</taxon>
        <taxon>Allomyces</taxon>
    </lineage>
</organism>
<dbReference type="SUPFAM" id="SSF51395">
    <property type="entry name" value="FMN-linked oxidoreductases"/>
    <property type="match status" value="1"/>
</dbReference>
<keyword evidence="4" id="KW-0521">NADP</keyword>
<evidence type="ECO:0000256" key="3">
    <source>
        <dbReference type="ARBA" id="ARBA00022643"/>
    </source>
</evidence>
<proteinExistence type="predicted"/>
<evidence type="ECO:0000256" key="2">
    <source>
        <dbReference type="ARBA" id="ARBA00022630"/>
    </source>
</evidence>
<keyword evidence="2" id="KW-0285">Flavoprotein</keyword>
<sequence length="359" mass="38941">MSTNPTDFRVKQYAVPGAAIDPQIAAHLFRPLTVRKVTFANRIFVLPAMVTCSAQDGFATDEHLVHVGQFALRGVGLAIVEAAAVAPDGRISSGCLGLWNDEQIAPLKRIADFYHTHHGKIGIQVSHAGLKAWVDPETRVAPSTQSNPMVMPTEMTVEQIQATVTAFASAVHRAFKADFDVVEIDAARGSLIHQFLSPVTNHRTDEYGGSLDNRMRFLLEVVDAVSYFWLADNPMFLHLSCTDWVEDSSWGIDEAIEVVRRAAVPDVDVIVCSADGDGGQDQTIQAHVLPFAEKLKHAVPEVLAVTVGGRTVPADVDAIIADGRADAVLLSREILQDSWVARAAKTLDTEIGLADQCME</sequence>
<dbReference type="Gene3D" id="3.20.20.70">
    <property type="entry name" value="Aldolase class I"/>
    <property type="match status" value="1"/>
</dbReference>
<evidence type="ECO:0000256" key="1">
    <source>
        <dbReference type="ARBA" id="ARBA00001917"/>
    </source>
</evidence>
<dbReference type="Proteomes" id="UP000054350">
    <property type="component" value="Unassembled WGS sequence"/>
</dbReference>
<keyword evidence="5" id="KW-0560">Oxidoreductase</keyword>
<evidence type="ECO:0000259" key="6">
    <source>
        <dbReference type="Pfam" id="PF00724"/>
    </source>
</evidence>
<dbReference type="STRING" id="578462.A0A0L0T3Y2"/>
<reference evidence="8" key="2">
    <citation type="submission" date="2009-11" db="EMBL/GenBank/DDBJ databases">
        <title>The Genome Sequence of Allomyces macrogynus strain ATCC 38327.</title>
        <authorList>
            <consortium name="The Broad Institute Genome Sequencing Platform"/>
            <person name="Russ C."/>
            <person name="Cuomo C."/>
            <person name="Shea T."/>
            <person name="Young S.K."/>
            <person name="Zeng Q."/>
            <person name="Koehrsen M."/>
            <person name="Haas B."/>
            <person name="Borodovsky M."/>
            <person name="Guigo R."/>
            <person name="Alvarado L."/>
            <person name="Berlin A."/>
            <person name="Borenstein D."/>
            <person name="Chen Z."/>
            <person name="Engels R."/>
            <person name="Freedman E."/>
            <person name="Gellesch M."/>
            <person name="Goldberg J."/>
            <person name="Griggs A."/>
            <person name="Gujja S."/>
            <person name="Heiman D."/>
            <person name="Hepburn T."/>
            <person name="Howarth C."/>
            <person name="Jen D."/>
            <person name="Larson L."/>
            <person name="Lewis B."/>
            <person name="Mehta T."/>
            <person name="Park D."/>
            <person name="Pearson M."/>
            <person name="Roberts A."/>
            <person name="Saif S."/>
            <person name="Shenoy N."/>
            <person name="Sisk P."/>
            <person name="Stolte C."/>
            <person name="Sykes S."/>
            <person name="Walk T."/>
            <person name="White J."/>
            <person name="Yandava C."/>
            <person name="Burger G."/>
            <person name="Gray M.W."/>
            <person name="Holland P.W.H."/>
            <person name="King N."/>
            <person name="Lang F.B.F."/>
            <person name="Roger A.J."/>
            <person name="Ruiz-Trillo I."/>
            <person name="Lander E."/>
            <person name="Nusbaum C."/>
        </authorList>
    </citation>
    <scope>NUCLEOTIDE SEQUENCE [LARGE SCALE GENOMIC DNA]</scope>
    <source>
        <strain evidence="8">ATCC 38327</strain>
    </source>
</reference>
<reference evidence="7 8" key="1">
    <citation type="submission" date="2009-11" db="EMBL/GenBank/DDBJ databases">
        <title>Annotation of Allomyces macrogynus ATCC 38327.</title>
        <authorList>
            <consortium name="The Broad Institute Genome Sequencing Platform"/>
            <person name="Russ C."/>
            <person name="Cuomo C."/>
            <person name="Burger G."/>
            <person name="Gray M.W."/>
            <person name="Holland P.W.H."/>
            <person name="King N."/>
            <person name="Lang F.B.F."/>
            <person name="Roger A.J."/>
            <person name="Ruiz-Trillo I."/>
            <person name="Young S.K."/>
            <person name="Zeng Q."/>
            <person name="Gargeya S."/>
            <person name="Fitzgerald M."/>
            <person name="Haas B."/>
            <person name="Abouelleil A."/>
            <person name="Alvarado L."/>
            <person name="Arachchi H.M."/>
            <person name="Berlin A."/>
            <person name="Chapman S.B."/>
            <person name="Gearin G."/>
            <person name="Goldberg J."/>
            <person name="Griggs A."/>
            <person name="Gujja S."/>
            <person name="Hansen M."/>
            <person name="Heiman D."/>
            <person name="Howarth C."/>
            <person name="Larimer J."/>
            <person name="Lui A."/>
            <person name="MacDonald P.J.P."/>
            <person name="McCowen C."/>
            <person name="Montmayeur A."/>
            <person name="Murphy C."/>
            <person name="Neiman D."/>
            <person name="Pearson M."/>
            <person name="Priest M."/>
            <person name="Roberts A."/>
            <person name="Saif S."/>
            <person name="Shea T."/>
            <person name="Sisk P."/>
            <person name="Stolte C."/>
            <person name="Sykes S."/>
            <person name="Wortman J."/>
            <person name="Nusbaum C."/>
            <person name="Birren B."/>
        </authorList>
    </citation>
    <scope>NUCLEOTIDE SEQUENCE [LARGE SCALE GENOMIC DNA]</scope>
    <source>
        <strain evidence="7 8">ATCC 38327</strain>
    </source>
</reference>
<dbReference type="OrthoDB" id="276546at2759"/>
<dbReference type="VEuPathDB" id="FungiDB:AMAG_13791"/>
<accession>A0A0L0T3Y2</accession>
<dbReference type="InterPro" id="IPR013785">
    <property type="entry name" value="Aldolase_TIM"/>
</dbReference>
<evidence type="ECO:0000256" key="5">
    <source>
        <dbReference type="ARBA" id="ARBA00023002"/>
    </source>
</evidence>
<evidence type="ECO:0000313" key="7">
    <source>
        <dbReference type="EMBL" id="KNE69431.1"/>
    </source>
</evidence>
<dbReference type="GO" id="GO:0050661">
    <property type="term" value="F:NADP binding"/>
    <property type="evidence" value="ECO:0007669"/>
    <property type="project" value="InterPro"/>
</dbReference>
<protein>
    <recommendedName>
        <fullName evidence="6">NADH:flavin oxidoreductase/NADH oxidase N-terminal domain-containing protein</fullName>
    </recommendedName>
</protein>
<dbReference type="OMA" id="PGHRCIL"/>
<feature type="domain" description="NADH:flavin oxidoreductase/NADH oxidase N-terminal" evidence="6">
    <location>
        <begin position="28"/>
        <end position="349"/>
    </location>
</feature>
<dbReference type="InterPro" id="IPR044152">
    <property type="entry name" value="YqjM-like"/>
</dbReference>
<dbReference type="PANTHER" id="PTHR43303">
    <property type="entry name" value="NADPH DEHYDROGENASE C23G7.10C-RELATED"/>
    <property type="match status" value="1"/>
</dbReference>
<dbReference type="GO" id="GO:0003959">
    <property type="term" value="F:NADPH dehydrogenase activity"/>
    <property type="evidence" value="ECO:0007669"/>
    <property type="project" value="InterPro"/>
</dbReference>
<evidence type="ECO:0000256" key="4">
    <source>
        <dbReference type="ARBA" id="ARBA00022857"/>
    </source>
</evidence>
<keyword evidence="8" id="KW-1185">Reference proteome</keyword>
<dbReference type="GO" id="GO:0010181">
    <property type="term" value="F:FMN binding"/>
    <property type="evidence" value="ECO:0007669"/>
    <property type="project" value="InterPro"/>
</dbReference>
<dbReference type="Pfam" id="PF00724">
    <property type="entry name" value="Oxidored_FMN"/>
    <property type="match status" value="1"/>
</dbReference>
<dbReference type="PANTHER" id="PTHR43303:SF4">
    <property type="entry name" value="NADPH DEHYDROGENASE C23G7.10C-RELATED"/>
    <property type="match status" value="1"/>
</dbReference>